<proteinExistence type="predicted"/>
<comment type="caution">
    <text evidence="1">The sequence shown here is derived from an EMBL/GenBank/DDBJ whole genome shotgun (WGS) entry which is preliminary data.</text>
</comment>
<dbReference type="SUPFAM" id="SSF53335">
    <property type="entry name" value="S-adenosyl-L-methionine-dependent methyltransferases"/>
    <property type="match status" value="1"/>
</dbReference>
<dbReference type="InterPro" id="IPR029063">
    <property type="entry name" value="SAM-dependent_MTases_sf"/>
</dbReference>
<keyword evidence="1" id="KW-0808">Transferase</keyword>
<dbReference type="OrthoDB" id="5180856at2"/>
<reference evidence="1 2" key="1">
    <citation type="journal article" date="2018" name="ACS Chem. Biol.">
        <title>Ketoreductase domain dysfunction expands chemodiversity: malyngamide biosynthesis in the cyanobacterium Okeania hirsuta.</title>
        <authorList>
            <person name="Moss N.A."/>
            <person name="Leao T."/>
            <person name="Rankin M."/>
            <person name="McCullough T.M."/>
            <person name="Qu P."/>
            <person name="Korobeynikov A."/>
            <person name="Smith J.L."/>
            <person name="Gerwick L."/>
            <person name="Gerwick W.H."/>
        </authorList>
    </citation>
    <scope>NUCLEOTIDE SEQUENCE [LARGE SCALE GENOMIC DNA]</scope>
    <source>
        <strain evidence="1 2">PAB10Feb10-1</strain>
    </source>
</reference>
<dbReference type="Proteomes" id="UP000269154">
    <property type="component" value="Unassembled WGS sequence"/>
</dbReference>
<dbReference type="AlphaFoldDB" id="A0A3N6PDT3"/>
<dbReference type="GO" id="GO:0008168">
    <property type="term" value="F:methyltransferase activity"/>
    <property type="evidence" value="ECO:0007669"/>
    <property type="project" value="UniProtKB-KW"/>
</dbReference>
<name>A0A3N6PDT3_9CYAN</name>
<evidence type="ECO:0000313" key="2">
    <source>
        <dbReference type="Proteomes" id="UP000269154"/>
    </source>
</evidence>
<dbReference type="GO" id="GO:0032259">
    <property type="term" value="P:methylation"/>
    <property type="evidence" value="ECO:0007669"/>
    <property type="project" value="UniProtKB-KW"/>
</dbReference>
<accession>A0A3N6PDT3</accession>
<dbReference type="Gene3D" id="3.40.50.150">
    <property type="entry name" value="Vaccinia Virus protein VP39"/>
    <property type="match status" value="1"/>
</dbReference>
<sequence length="164" mass="19618">MGFIREVFHKKYWNLWNRKKLHLVDPWHYHQEKIYQKSCYGGKVGKSQQEMNNRYQLVTQMFADEIKSGQVEIHRDFSNNICQDFADNYFDWIYIDGNHLYEYVKQDLELYYGKVKTGGLITGDDYFQGGWWNGGVVKAVNEFVINYNLHVVLIQNGQYILQKL</sequence>
<protein>
    <submittedName>
        <fullName evidence="1">Class I SAM-dependent methyltransferase</fullName>
    </submittedName>
</protein>
<keyword evidence="1" id="KW-0489">Methyltransferase</keyword>
<evidence type="ECO:0000313" key="1">
    <source>
        <dbReference type="EMBL" id="RQH28824.1"/>
    </source>
</evidence>
<keyword evidence="2" id="KW-1185">Reference proteome</keyword>
<organism evidence="1 2">
    <name type="scientific">Okeania hirsuta</name>
    <dbReference type="NCBI Taxonomy" id="1458930"/>
    <lineage>
        <taxon>Bacteria</taxon>
        <taxon>Bacillati</taxon>
        <taxon>Cyanobacteriota</taxon>
        <taxon>Cyanophyceae</taxon>
        <taxon>Oscillatoriophycideae</taxon>
        <taxon>Oscillatoriales</taxon>
        <taxon>Microcoleaceae</taxon>
        <taxon>Okeania</taxon>
    </lineage>
</organism>
<dbReference type="EMBL" id="RCBY01000202">
    <property type="protein sequence ID" value="RQH28824.1"/>
    <property type="molecule type" value="Genomic_DNA"/>
</dbReference>
<gene>
    <name evidence="1" type="ORF">D5R40_25225</name>
</gene>
<dbReference type="Pfam" id="PF13578">
    <property type="entry name" value="Methyltransf_24"/>
    <property type="match status" value="1"/>
</dbReference>